<dbReference type="InterPro" id="IPR036249">
    <property type="entry name" value="Thioredoxin-like_sf"/>
</dbReference>
<dbReference type="CDD" id="cd02989">
    <property type="entry name" value="Phd_like_TxnDC9"/>
    <property type="match status" value="1"/>
</dbReference>
<dbReference type="Pfam" id="PF00085">
    <property type="entry name" value="Thioredoxin"/>
    <property type="match status" value="1"/>
</dbReference>
<dbReference type="Gene3D" id="3.40.30.10">
    <property type="entry name" value="Glutaredoxin"/>
    <property type="match status" value="1"/>
</dbReference>
<evidence type="ECO:0000313" key="5">
    <source>
        <dbReference type="Proteomes" id="UP001209878"/>
    </source>
</evidence>
<proteinExistence type="predicted"/>
<comment type="caution">
    <text evidence="4">The sequence shown here is derived from an EMBL/GenBank/DDBJ whole genome shotgun (WGS) entry which is preliminary data.</text>
</comment>
<evidence type="ECO:0000313" key="4">
    <source>
        <dbReference type="EMBL" id="KAK2179544.1"/>
    </source>
</evidence>
<dbReference type="Proteomes" id="UP001209878">
    <property type="component" value="Unassembled WGS sequence"/>
</dbReference>
<dbReference type="PANTHER" id="PTHR21148">
    <property type="entry name" value="THIOREDOXIN DOMAIN-CONTAINING PROTEIN 9"/>
    <property type="match status" value="1"/>
</dbReference>
<dbReference type="AlphaFoldDB" id="A0AAD9NU64"/>
<feature type="compositionally biased region" description="Basic residues" evidence="2">
    <location>
        <begin position="185"/>
        <end position="201"/>
    </location>
</feature>
<reference evidence="4" key="1">
    <citation type="journal article" date="2023" name="Mol. Biol. Evol.">
        <title>Third-Generation Sequencing Reveals the Adaptive Role of the Epigenome in Three Deep-Sea Polychaetes.</title>
        <authorList>
            <person name="Perez M."/>
            <person name="Aroh O."/>
            <person name="Sun Y."/>
            <person name="Lan Y."/>
            <person name="Juniper S.K."/>
            <person name="Young C.R."/>
            <person name="Angers B."/>
            <person name="Qian P.Y."/>
        </authorList>
    </citation>
    <scope>NUCLEOTIDE SEQUENCE</scope>
    <source>
        <strain evidence="4">R07B-5</strain>
    </source>
</reference>
<evidence type="ECO:0000256" key="2">
    <source>
        <dbReference type="SAM" id="MobiDB-lite"/>
    </source>
</evidence>
<gene>
    <name evidence="4" type="ORF">NP493_485g02005</name>
</gene>
<dbReference type="InterPro" id="IPR013766">
    <property type="entry name" value="Thioredoxin_domain"/>
</dbReference>
<keyword evidence="5" id="KW-1185">Reference proteome</keyword>
<protein>
    <recommendedName>
        <fullName evidence="1">Thioredoxin domain-containing protein 9</fullName>
    </recommendedName>
</protein>
<organism evidence="4 5">
    <name type="scientific">Ridgeia piscesae</name>
    <name type="common">Tubeworm</name>
    <dbReference type="NCBI Taxonomy" id="27915"/>
    <lineage>
        <taxon>Eukaryota</taxon>
        <taxon>Metazoa</taxon>
        <taxon>Spiralia</taxon>
        <taxon>Lophotrochozoa</taxon>
        <taxon>Annelida</taxon>
        <taxon>Polychaeta</taxon>
        <taxon>Sedentaria</taxon>
        <taxon>Canalipalpata</taxon>
        <taxon>Sabellida</taxon>
        <taxon>Siboglinidae</taxon>
        <taxon>Ridgeia</taxon>
    </lineage>
</organism>
<dbReference type="SUPFAM" id="SSF52833">
    <property type="entry name" value="Thioredoxin-like"/>
    <property type="match status" value="1"/>
</dbReference>
<dbReference type="EMBL" id="JAODUO010000484">
    <property type="protein sequence ID" value="KAK2179544.1"/>
    <property type="molecule type" value="Genomic_DNA"/>
</dbReference>
<feature type="region of interest" description="Disordered" evidence="2">
    <location>
        <begin position="181"/>
        <end position="213"/>
    </location>
</feature>
<sequence>MEDQLLKVTKIIESQVDAEIERMEKMDESGFEQLRQNRMEQLKAAQKQKQEWLSLGHGQYEEIADEKEFFEMTKKSANVVCHFYRESTFRCKIVDKHLALLAPKHIETHFVKINAEKCPFLVERLRIVVLPTICIAKNGKTVDYIVGFDDMGGADDFPTEVLEWRIARKEVIKYEGDLMTPPISGKKKSLLSHQSKKKTIRGKGDDDSSDDDE</sequence>
<accession>A0AAD9NU64</accession>
<feature type="domain" description="Thioredoxin" evidence="3">
    <location>
        <begin position="65"/>
        <end position="148"/>
    </location>
</feature>
<name>A0AAD9NU64_RIDPI</name>
<evidence type="ECO:0000259" key="3">
    <source>
        <dbReference type="Pfam" id="PF00085"/>
    </source>
</evidence>
<evidence type="ECO:0000256" key="1">
    <source>
        <dbReference type="ARBA" id="ARBA00026148"/>
    </source>
</evidence>